<dbReference type="Gene3D" id="1.50.10.130">
    <property type="entry name" value="Terpene synthase, N-terminal domain"/>
    <property type="match status" value="1"/>
</dbReference>
<dbReference type="Pfam" id="PF01397">
    <property type="entry name" value="Terpene_synth"/>
    <property type="match status" value="1"/>
</dbReference>
<dbReference type="PANTHER" id="PTHR31225:SF93">
    <property type="entry name" value="ALPHA-HUMULENE_(-)-(E)-BETA-CARYOPHYLLENE SYNTHASE"/>
    <property type="match status" value="1"/>
</dbReference>
<feature type="domain" description="Terpene synthase N-terminal" evidence="6">
    <location>
        <begin position="26"/>
        <end position="200"/>
    </location>
</feature>
<evidence type="ECO:0000256" key="4">
    <source>
        <dbReference type="ARBA" id="ARBA00023239"/>
    </source>
</evidence>
<dbReference type="InterPro" id="IPR008930">
    <property type="entry name" value="Terpenoid_cyclase/PrenylTrfase"/>
</dbReference>
<evidence type="ECO:0000259" key="6">
    <source>
        <dbReference type="Pfam" id="PF01397"/>
    </source>
</evidence>
<dbReference type="InterPro" id="IPR036965">
    <property type="entry name" value="Terpene_synth_N_sf"/>
</dbReference>
<dbReference type="InterPro" id="IPR050148">
    <property type="entry name" value="Terpene_synthase-like"/>
</dbReference>
<feature type="domain" description="Terpene synthase metal-binding" evidence="7">
    <location>
        <begin position="257"/>
        <end position="496"/>
    </location>
</feature>
<dbReference type="InterPro" id="IPR008949">
    <property type="entry name" value="Isoprenoid_synthase_dom_sf"/>
</dbReference>
<dbReference type="PANTHER" id="PTHR31225">
    <property type="entry name" value="OS04G0344100 PROTEIN-RELATED"/>
    <property type="match status" value="1"/>
</dbReference>
<evidence type="ECO:0000256" key="5">
    <source>
        <dbReference type="SAM" id="MobiDB-lite"/>
    </source>
</evidence>
<protein>
    <submittedName>
        <fullName evidence="8">Putative lyase</fullName>
        <ecNumber evidence="8">4.2.3.-</ecNumber>
    </submittedName>
</protein>
<dbReference type="GO" id="GO:0000287">
    <property type="term" value="F:magnesium ion binding"/>
    <property type="evidence" value="ECO:0007669"/>
    <property type="project" value="InterPro"/>
</dbReference>
<dbReference type="FunFam" id="1.10.600.10:FF:000007">
    <property type="entry name" value="Isoprene synthase, chloroplastic"/>
    <property type="match status" value="1"/>
</dbReference>
<name>A0A2P6PRX3_ROSCH</name>
<proteinExistence type="predicted"/>
<dbReference type="OMA" id="NGACHEP"/>
<dbReference type="GO" id="GO:0016102">
    <property type="term" value="P:diterpenoid biosynthetic process"/>
    <property type="evidence" value="ECO:0007669"/>
    <property type="project" value="InterPro"/>
</dbReference>
<comment type="cofactor">
    <cofactor evidence="1">
        <name>Mg(2+)</name>
        <dbReference type="ChEBI" id="CHEBI:18420"/>
    </cofactor>
</comment>
<dbReference type="FunFam" id="1.50.10.130:FF:000001">
    <property type="entry name" value="Isoprene synthase, chloroplastic"/>
    <property type="match status" value="1"/>
</dbReference>
<dbReference type="Pfam" id="PF03936">
    <property type="entry name" value="Terpene_synth_C"/>
    <property type="match status" value="1"/>
</dbReference>
<accession>A0A2P6PRX3</accession>
<evidence type="ECO:0000256" key="3">
    <source>
        <dbReference type="ARBA" id="ARBA00022842"/>
    </source>
</evidence>
<dbReference type="CDD" id="cd00684">
    <property type="entry name" value="Terpene_cyclase_plant_C1"/>
    <property type="match status" value="1"/>
</dbReference>
<dbReference type="InterPro" id="IPR034741">
    <property type="entry name" value="Terpene_cyclase-like_1_C"/>
</dbReference>
<dbReference type="STRING" id="74649.A0A2P6PRX3"/>
<evidence type="ECO:0000256" key="1">
    <source>
        <dbReference type="ARBA" id="ARBA00001946"/>
    </source>
</evidence>
<dbReference type="EMBL" id="PDCK01000044">
    <property type="protein sequence ID" value="PRQ24661.1"/>
    <property type="molecule type" value="Genomic_DNA"/>
</dbReference>
<dbReference type="SFLD" id="SFLDS00005">
    <property type="entry name" value="Isoprenoid_Synthase_Type_I"/>
    <property type="match status" value="1"/>
</dbReference>
<dbReference type="SFLD" id="SFLDG01019">
    <property type="entry name" value="Terpene_Cyclase_Like_1_C_Termi"/>
    <property type="match status" value="1"/>
</dbReference>
<keyword evidence="9" id="KW-1185">Reference proteome</keyword>
<dbReference type="SUPFAM" id="SSF48239">
    <property type="entry name" value="Terpenoid cyclases/Protein prenyltransferases"/>
    <property type="match status" value="1"/>
</dbReference>
<dbReference type="OrthoDB" id="1877784at2759"/>
<feature type="region of interest" description="Disordered" evidence="5">
    <location>
        <begin position="1"/>
        <end position="21"/>
    </location>
</feature>
<dbReference type="AlphaFoldDB" id="A0A2P6PRX3"/>
<keyword evidence="3" id="KW-0460">Magnesium</keyword>
<dbReference type="InterPro" id="IPR044814">
    <property type="entry name" value="Terpene_cyclase_plant_C1"/>
</dbReference>
<dbReference type="Gene3D" id="1.10.600.10">
    <property type="entry name" value="Farnesyl Diphosphate Synthase"/>
    <property type="match status" value="1"/>
</dbReference>
<dbReference type="SMR" id="A0A2P6PRX3"/>
<dbReference type="Proteomes" id="UP000238479">
    <property type="component" value="Chromosome 6"/>
</dbReference>
<evidence type="ECO:0000313" key="9">
    <source>
        <dbReference type="Proteomes" id="UP000238479"/>
    </source>
</evidence>
<dbReference type="InterPro" id="IPR005630">
    <property type="entry name" value="Terpene_synthase_metal-bd"/>
</dbReference>
<dbReference type="SUPFAM" id="SSF48576">
    <property type="entry name" value="Terpenoid synthases"/>
    <property type="match status" value="1"/>
</dbReference>
<organism evidence="8 9">
    <name type="scientific">Rosa chinensis</name>
    <name type="common">China rose</name>
    <dbReference type="NCBI Taxonomy" id="74649"/>
    <lineage>
        <taxon>Eukaryota</taxon>
        <taxon>Viridiplantae</taxon>
        <taxon>Streptophyta</taxon>
        <taxon>Embryophyta</taxon>
        <taxon>Tracheophyta</taxon>
        <taxon>Spermatophyta</taxon>
        <taxon>Magnoliopsida</taxon>
        <taxon>eudicotyledons</taxon>
        <taxon>Gunneridae</taxon>
        <taxon>Pentapetalae</taxon>
        <taxon>rosids</taxon>
        <taxon>fabids</taxon>
        <taxon>Rosales</taxon>
        <taxon>Rosaceae</taxon>
        <taxon>Rosoideae</taxon>
        <taxon>Rosoideae incertae sedis</taxon>
        <taxon>Rosa</taxon>
    </lineage>
</organism>
<evidence type="ECO:0000259" key="7">
    <source>
        <dbReference type="Pfam" id="PF03936"/>
    </source>
</evidence>
<comment type="caution">
    <text evidence="8">The sequence shown here is derived from an EMBL/GenBank/DDBJ whole genome shotgun (WGS) entry which is preliminary data.</text>
</comment>
<dbReference type="GO" id="GO:0010333">
    <property type="term" value="F:terpene synthase activity"/>
    <property type="evidence" value="ECO:0007669"/>
    <property type="project" value="InterPro"/>
</dbReference>
<dbReference type="Gramene" id="PRQ24661">
    <property type="protein sequence ID" value="PRQ24661"/>
    <property type="gene ID" value="RchiOBHm_Chr6g0274871"/>
</dbReference>
<dbReference type="EC" id="4.2.3.-" evidence="8"/>
<gene>
    <name evidence="8" type="ORF">RchiOBHm_Chr6g0274871</name>
</gene>
<evidence type="ECO:0000256" key="2">
    <source>
        <dbReference type="ARBA" id="ARBA00022723"/>
    </source>
</evidence>
<keyword evidence="2" id="KW-0479">Metal-binding</keyword>
<sequence>MSFQISAAQSKPKRSRPTTDYVPSPWGDRFINYDSEDTITNARREKEIGELKEVVRMDFLAAATGHDISAKLKLIEAVERLGLAYHFETEIEEALERIYATTGYKSHEDGDLHNVTLRFRLLRQHGYNVSTEMFNKFRDDKGNFKESLITDIQGLISLYEAAHLAVHGEDILDEALAFTTAHLNAMVNNPNLAAEVTHVLKQLPYKGIPRLEAKKYISIYQDMASHNPALLKLAKLDFNLVQSLHKKELSIVARWWKDLGFATKLTFARDRLVECYFWSVATYFEPQYLLARRIVTKVIAITVIIDDIYDAYGTIDELTLFTEAIQRWDINCMNQLPEKLQLCYKALIEFFEEIEDEMAKEGRSYRVHYAKETMKALCRGYLKEAQCFHEDYIPSVEEHMELALVTCTYPMLLTLALVGMGGNVTKETFEWMSQGPKILTASATISRCMDDIVGHKFEQERGHAASGVECYMKQYGVSEKEACDVLQKRVDSAWKDINSEMLKPTEMPIPILLPILNFARVMDVLYKVEDSFTHVAQPVKDGISSLLIDPVQI</sequence>
<keyword evidence="4 8" id="KW-0456">Lyase</keyword>
<reference evidence="8 9" key="1">
    <citation type="journal article" date="2018" name="Nat. Genet.">
        <title>The Rosa genome provides new insights in the design of modern roses.</title>
        <authorList>
            <person name="Bendahmane M."/>
        </authorList>
    </citation>
    <scope>NUCLEOTIDE SEQUENCE [LARGE SCALE GENOMIC DNA]</scope>
    <source>
        <strain evidence="9">cv. Old Blush</strain>
    </source>
</reference>
<dbReference type="InterPro" id="IPR001906">
    <property type="entry name" value="Terpene_synth_N"/>
</dbReference>
<evidence type="ECO:0000313" key="8">
    <source>
        <dbReference type="EMBL" id="PRQ24661.1"/>
    </source>
</evidence>